<dbReference type="PANTHER" id="PTHR46586">
    <property type="entry name" value="ANKYRIN REPEAT-CONTAINING PROTEIN"/>
    <property type="match status" value="1"/>
</dbReference>
<protein>
    <submittedName>
        <fullName evidence="1">Uncharacterized protein</fullName>
    </submittedName>
</protein>
<feature type="non-terminal residue" evidence="1">
    <location>
        <position position="1"/>
    </location>
</feature>
<dbReference type="OrthoDB" id="70387at2759"/>
<evidence type="ECO:0000313" key="1">
    <source>
        <dbReference type="EMBL" id="ETI31973.1"/>
    </source>
</evidence>
<dbReference type="InterPro" id="IPR052050">
    <property type="entry name" value="SecEffector_AnkRepeat"/>
</dbReference>
<dbReference type="PANTHER" id="PTHR46586:SF3">
    <property type="entry name" value="ANKYRIN REPEAT-CONTAINING PROTEIN"/>
    <property type="match status" value="1"/>
</dbReference>
<dbReference type="Proteomes" id="UP000018721">
    <property type="component" value="Unassembled WGS sequence"/>
</dbReference>
<accession>V9E0A8</accession>
<dbReference type="SUPFAM" id="SSF48403">
    <property type="entry name" value="Ankyrin repeat"/>
    <property type="match status" value="1"/>
</dbReference>
<dbReference type="Gene3D" id="1.25.40.20">
    <property type="entry name" value="Ankyrin repeat-containing domain"/>
    <property type="match status" value="1"/>
</dbReference>
<keyword evidence="2" id="KW-1185">Reference proteome</keyword>
<gene>
    <name evidence="1" type="ORF">F443_21119</name>
</gene>
<proteinExistence type="predicted"/>
<dbReference type="EMBL" id="ANIZ01003711">
    <property type="protein sequence ID" value="ETI31973.1"/>
    <property type="molecule type" value="Genomic_DNA"/>
</dbReference>
<dbReference type="InterPro" id="IPR002110">
    <property type="entry name" value="Ankyrin_rpt"/>
</dbReference>
<evidence type="ECO:0000313" key="2">
    <source>
        <dbReference type="Proteomes" id="UP000018721"/>
    </source>
</evidence>
<comment type="caution">
    <text evidence="1">The sequence shown here is derived from an EMBL/GenBank/DDBJ whole genome shotgun (WGS) entry which is preliminary data.</text>
</comment>
<organism evidence="1 2">
    <name type="scientific">Phytophthora nicotianae P1569</name>
    <dbReference type="NCBI Taxonomy" id="1317065"/>
    <lineage>
        <taxon>Eukaryota</taxon>
        <taxon>Sar</taxon>
        <taxon>Stramenopiles</taxon>
        <taxon>Oomycota</taxon>
        <taxon>Peronosporomycetes</taxon>
        <taxon>Peronosporales</taxon>
        <taxon>Peronosporaceae</taxon>
        <taxon>Phytophthora</taxon>
    </lineage>
</organism>
<reference evidence="1 2" key="1">
    <citation type="submission" date="2013-11" db="EMBL/GenBank/DDBJ databases">
        <title>The Genome Sequence of Phytophthora parasitica P1569.</title>
        <authorList>
            <consortium name="The Broad Institute Genomics Platform"/>
            <person name="Russ C."/>
            <person name="Tyler B."/>
            <person name="Panabieres F."/>
            <person name="Shan W."/>
            <person name="Tripathy S."/>
            <person name="Grunwald N."/>
            <person name="Machado M."/>
            <person name="Johnson C.S."/>
            <person name="Arredondo F."/>
            <person name="Hong C."/>
            <person name="Coffey M."/>
            <person name="Young S.K."/>
            <person name="Zeng Q."/>
            <person name="Gargeya S."/>
            <person name="Fitzgerald M."/>
            <person name="Abouelleil A."/>
            <person name="Alvarado L."/>
            <person name="Chapman S.B."/>
            <person name="Gainer-Dewar J."/>
            <person name="Goldberg J."/>
            <person name="Griggs A."/>
            <person name="Gujja S."/>
            <person name="Hansen M."/>
            <person name="Howarth C."/>
            <person name="Imamovic A."/>
            <person name="Ireland A."/>
            <person name="Larimer J."/>
            <person name="McCowan C."/>
            <person name="Murphy C."/>
            <person name="Pearson M."/>
            <person name="Poon T.W."/>
            <person name="Priest M."/>
            <person name="Roberts A."/>
            <person name="Saif S."/>
            <person name="Shea T."/>
            <person name="Sykes S."/>
            <person name="Wortman J."/>
            <person name="Nusbaum C."/>
            <person name="Birren B."/>
        </authorList>
    </citation>
    <scope>NUCLEOTIDE SEQUENCE [LARGE SCALE GENOMIC DNA]</scope>
    <source>
        <strain evidence="1 2">P1569</strain>
    </source>
</reference>
<dbReference type="InterPro" id="IPR036770">
    <property type="entry name" value="Ankyrin_rpt-contain_sf"/>
</dbReference>
<sequence>TDSFRQRKKNIISLLDQETLMLTYVDFVLRRYSELESFEHSSRTISQFLGPPPSLSLTEVCSVGTTAMLDWIWSASCVQIEDRTQGWSLTNYLRSDPHYYRWVFVKSLSAAAERGDLAIVKWLFAHFSNCEAPVDVAIAAGRQGHLRVLRFRWEYRSGRFTVFTENDSVVAGKCAVQFDEGWDGHCWGVPVGPHGGPTVISKAIENGELVQCLEEGMVLHSYDRKLAIKHALQLGDMDLAMRLLPPGKSIAQYAADDARPEMIQIMFDSGKLQWDEERSATAFGNLGTHGNLELMQQIFQLHSPLQKDHQSWEYAWSKALKGARSNGDLRVLQWLMQCPVRSDENGELPRCQQKVLFYNAANKGHVREMQYLCDQGLVIDKFDRYTIGALPMDSLKWIAENDMISDQHAFSCAIAKAALHGRLDILQLFQTLDTPGGYEAVGLKRRRTGKAFSLWGDTFYWAASGGHVHVLEWLQVNYPAECGADAMTTAARRGHLEAVKWLHAHRTEGCTSDAMYYNGKFEMVKWLYLNRPESHTPEAIVKALQNGHFRIAYWLARKFPEFKIHRYWFNVNDRRLVWNSIPLELLLFLQAVYPYFFTATYIRMLRKDSSNDAVVVDWLDDNWPCEED</sequence>
<dbReference type="AlphaFoldDB" id="V9E0A8"/>
<name>V9E0A8_PHYNI</name>
<dbReference type="Pfam" id="PF13637">
    <property type="entry name" value="Ank_4"/>
    <property type="match status" value="1"/>
</dbReference>